<proteinExistence type="predicted"/>
<dbReference type="KEGG" id="aaf:AURANDRAFT_18383"/>
<organism evidence="3">
    <name type="scientific">Aureococcus anophagefferens</name>
    <name type="common">Harmful bloom alga</name>
    <dbReference type="NCBI Taxonomy" id="44056"/>
    <lineage>
        <taxon>Eukaryota</taxon>
        <taxon>Sar</taxon>
        <taxon>Stramenopiles</taxon>
        <taxon>Ochrophyta</taxon>
        <taxon>Pelagophyceae</taxon>
        <taxon>Pelagomonadales</taxon>
        <taxon>Pelagomonadaceae</taxon>
        <taxon>Aureococcus</taxon>
    </lineage>
</organism>
<dbReference type="InterPro" id="IPR000195">
    <property type="entry name" value="Rab-GAP-TBC_dom"/>
</dbReference>
<dbReference type="Proteomes" id="UP000002729">
    <property type="component" value="Unassembled WGS sequence"/>
</dbReference>
<reference evidence="2 3" key="1">
    <citation type="journal article" date="2011" name="Proc. Natl. Acad. Sci. U.S.A.">
        <title>Niche of harmful alga Aureococcus anophagefferens revealed through ecogenomics.</title>
        <authorList>
            <person name="Gobler C.J."/>
            <person name="Berry D.L."/>
            <person name="Dyhrman S.T."/>
            <person name="Wilhelm S.W."/>
            <person name="Salamov A."/>
            <person name="Lobanov A.V."/>
            <person name="Zhang Y."/>
            <person name="Collier J.L."/>
            <person name="Wurch L.L."/>
            <person name="Kustka A.B."/>
            <person name="Dill B.D."/>
            <person name="Shah M."/>
            <person name="VerBerkmoes N.C."/>
            <person name="Kuo A."/>
            <person name="Terry A."/>
            <person name="Pangilinan J."/>
            <person name="Lindquist E.A."/>
            <person name="Lucas S."/>
            <person name="Paulsen I.T."/>
            <person name="Hattenrath-Lehmann T.K."/>
            <person name="Talmage S.C."/>
            <person name="Walker E.A."/>
            <person name="Koch F."/>
            <person name="Burson A.M."/>
            <person name="Marcoval M.A."/>
            <person name="Tang Y.Z."/>
            <person name="Lecleir G.R."/>
            <person name="Coyne K.J."/>
            <person name="Berg G.M."/>
            <person name="Bertrand E.M."/>
            <person name="Saito M.A."/>
            <person name="Gladyshev V.N."/>
            <person name="Grigoriev I.V."/>
        </authorList>
    </citation>
    <scope>NUCLEOTIDE SEQUENCE [LARGE SCALE GENOMIC DNA]</scope>
    <source>
        <strain evidence="3">CCMP 1984</strain>
    </source>
</reference>
<dbReference type="SMART" id="SM00164">
    <property type="entry name" value="TBC"/>
    <property type="match status" value="1"/>
</dbReference>
<dbReference type="InParanoid" id="F0XVQ0"/>
<dbReference type="PANTHER" id="PTHR22957">
    <property type="entry name" value="TBC1 DOMAIN FAMILY MEMBER GTPASE-ACTIVATING PROTEIN"/>
    <property type="match status" value="1"/>
</dbReference>
<gene>
    <name evidence="2" type="ORF">AURANDRAFT_18383</name>
</gene>
<keyword evidence="3" id="KW-1185">Reference proteome</keyword>
<dbReference type="RefSeq" id="XP_009032300.1">
    <property type="nucleotide sequence ID" value="XM_009034052.1"/>
</dbReference>
<feature type="non-terminal residue" evidence="2">
    <location>
        <position position="1"/>
    </location>
</feature>
<accession>F0XVQ0</accession>
<feature type="domain" description="Rab-GAP TBC" evidence="1">
    <location>
        <begin position="22"/>
        <end position="255"/>
    </location>
</feature>
<dbReference type="Gene3D" id="1.10.472.80">
    <property type="entry name" value="Ypt/Rab-GAP domain of gyp1p, domain 3"/>
    <property type="match status" value="1"/>
</dbReference>
<evidence type="ECO:0000313" key="2">
    <source>
        <dbReference type="EMBL" id="EGB12640.1"/>
    </source>
</evidence>
<dbReference type="GO" id="GO:0005096">
    <property type="term" value="F:GTPase activator activity"/>
    <property type="evidence" value="ECO:0007669"/>
    <property type="project" value="TreeGrafter"/>
</dbReference>
<dbReference type="GeneID" id="20218977"/>
<sequence>FAKLLGADEVDMDALRSLAWNGVPGPRRSDVWRFLLGVLAPSAGDRAARLEDARAAYRAAVVAVLVDVPASERSAEDQQTLRQILVDAPRTCPGVPLFCHDRVQALIVNVLYAWAVAHPRSGYVQGMNDLLAVLLVVLVNNDVPWDGSDAQLLGRDASALSDAELDDVAADAYGMLTSLLGGLEDHYTHRQPGLQKTIEDVDGLLRRVDADLHKHLDDVGVLLLQVTFRWINCLLTRELPMKALIRLWDTCLAEPDGFSSFFPYVCAAFLCHFSETIRNMESEDVHLFLQTLPTADWGNDEIETLLSEAYILSTLFQNAPSHLQHEPDDISPFGPTWEEAG</sequence>
<dbReference type="Gene3D" id="1.10.8.270">
    <property type="entry name" value="putative rabgap domain of human tbc1 domain family member 14 like domains"/>
    <property type="match status" value="1"/>
</dbReference>
<dbReference type="OrthoDB" id="26371at2759"/>
<dbReference type="eggNOG" id="KOG1092">
    <property type="taxonomic scope" value="Eukaryota"/>
</dbReference>
<dbReference type="Gene3D" id="1.10.10.750">
    <property type="entry name" value="Ypt/Rab-GAP domain of gyp1p, domain 1"/>
    <property type="match status" value="1"/>
</dbReference>
<dbReference type="AlphaFoldDB" id="F0XVQ0"/>
<evidence type="ECO:0000259" key="1">
    <source>
        <dbReference type="PROSITE" id="PS50086"/>
    </source>
</evidence>
<dbReference type="InterPro" id="IPR035969">
    <property type="entry name" value="Rab-GAP_TBC_sf"/>
</dbReference>
<dbReference type="PROSITE" id="PS50086">
    <property type="entry name" value="TBC_RABGAP"/>
    <property type="match status" value="1"/>
</dbReference>
<dbReference type="FunFam" id="1.10.472.80:FF:000001">
    <property type="entry name" value="TBC1 domain family member 22B"/>
    <property type="match status" value="1"/>
</dbReference>
<dbReference type="PANTHER" id="PTHR22957:SF26">
    <property type="entry name" value="LD44506P"/>
    <property type="match status" value="1"/>
</dbReference>
<dbReference type="EMBL" id="GL833120">
    <property type="protein sequence ID" value="EGB12640.1"/>
    <property type="molecule type" value="Genomic_DNA"/>
</dbReference>
<protein>
    <recommendedName>
        <fullName evidence="1">Rab-GAP TBC domain-containing protein</fullName>
    </recommendedName>
</protein>
<dbReference type="FunCoup" id="F0XVQ0">
    <property type="interactions" value="397"/>
</dbReference>
<evidence type="ECO:0000313" key="3">
    <source>
        <dbReference type="Proteomes" id="UP000002729"/>
    </source>
</evidence>
<dbReference type="Pfam" id="PF00566">
    <property type="entry name" value="RabGAP-TBC"/>
    <property type="match status" value="1"/>
</dbReference>
<name>F0XVQ0_AURAN</name>
<dbReference type="SUPFAM" id="SSF47923">
    <property type="entry name" value="Ypt/Rab-GAP domain of gyp1p"/>
    <property type="match status" value="2"/>
</dbReference>
<dbReference type="OMA" id="SCYNIFN"/>